<dbReference type="InterPro" id="IPR032675">
    <property type="entry name" value="LRR_dom_sf"/>
</dbReference>
<dbReference type="SUPFAM" id="SSF52047">
    <property type="entry name" value="RNI-like"/>
    <property type="match status" value="1"/>
</dbReference>
<dbReference type="Proteomes" id="UP000738325">
    <property type="component" value="Unassembled WGS sequence"/>
</dbReference>
<gene>
    <name evidence="2" type="ORF">BGZ99_007080</name>
</gene>
<feature type="region of interest" description="Disordered" evidence="1">
    <location>
        <begin position="605"/>
        <end position="627"/>
    </location>
</feature>
<dbReference type="EMBL" id="JAAAIP010000005">
    <property type="protein sequence ID" value="KAG0330219.1"/>
    <property type="molecule type" value="Genomic_DNA"/>
</dbReference>
<dbReference type="AlphaFoldDB" id="A0A9P6V0N8"/>
<evidence type="ECO:0008006" key="4">
    <source>
        <dbReference type="Google" id="ProtNLM"/>
    </source>
</evidence>
<protein>
    <recommendedName>
        <fullName evidence="4">F-box domain-containing protein</fullName>
    </recommendedName>
</protein>
<evidence type="ECO:0000256" key="1">
    <source>
        <dbReference type="SAM" id="MobiDB-lite"/>
    </source>
</evidence>
<keyword evidence="3" id="KW-1185">Reference proteome</keyword>
<dbReference type="Gene3D" id="3.80.10.10">
    <property type="entry name" value="Ribonuclease Inhibitor"/>
    <property type="match status" value="1"/>
</dbReference>
<name>A0A9P6V0N8_9FUNG</name>
<dbReference type="OrthoDB" id="2437929at2759"/>
<sequence length="627" mass="71133">MSSTVMILEIPLILDAVCDYLSPDNIFTCLKVSKLWNSLFIPYQWRTVAVTSPTPHSSGFFGASMRLISKNAHRIRSLSVDNTRILNELFTPAFPASVYLDDFRLPTSTLCRGLTSLSCPMRLMVIDDDDEDSAIWDHPTSLFRLITDNRRLRKLTLQEVQLMNHELYYMLLFVAIAAHPTLSVLSISNSIIFFKGEYTPTLSMFQAPHLQELYLKYARYSSESDIVFTLVKHCPNLRVLQVPEIEADRLGELASLVRESCPQLTDLVIEWHDLSPQDVGDFVIQSFPPSKNSVPCRLRSLTIAGFRDRIQEPDPFGNDGSFHSIPMILDHCGATLERLRLQEGLDIPWNDYVLILTSCPKLRELSHIRDPNERMRFRYERSNTSIMALVSAPQYYLASELAELTGPSTELLQWVCKDLEILDIIVRDDTDHIQFGHTESDPEPQHDAGSISTEQGGLATIASDTVSTSLLASNAAAATATSISTTTPETRTMSLSVPVMLDLLFRRLGQLKKLRELTLGWESPLLIPNQTNFSLSLEAGLKHLDGLHDFRVFRVCDYSVRMSVGETPRVRDQHSSVLLGQAERDWMTTHWPRLEEFTETVLSLSDDEDEYMFDEESDEDEDEDEDE</sequence>
<comment type="caution">
    <text evidence="2">The sequence shown here is derived from an EMBL/GenBank/DDBJ whole genome shotgun (WGS) entry which is preliminary data.</text>
</comment>
<reference evidence="2" key="1">
    <citation type="journal article" date="2020" name="Fungal Divers.">
        <title>Resolving the Mortierellaceae phylogeny through synthesis of multi-gene phylogenetics and phylogenomics.</title>
        <authorList>
            <person name="Vandepol N."/>
            <person name="Liber J."/>
            <person name="Desiro A."/>
            <person name="Na H."/>
            <person name="Kennedy M."/>
            <person name="Barry K."/>
            <person name="Grigoriev I.V."/>
            <person name="Miller A.N."/>
            <person name="O'Donnell K."/>
            <person name="Stajich J.E."/>
            <person name="Bonito G."/>
        </authorList>
    </citation>
    <scope>NUCLEOTIDE SEQUENCE</scope>
    <source>
        <strain evidence="2">REB-010B</strain>
    </source>
</reference>
<evidence type="ECO:0000313" key="2">
    <source>
        <dbReference type="EMBL" id="KAG0330219.1"/>
    </source>
</evidence>
<organism evidence="2 3">
    <name type="scientific">Dissophora globulifera</name>
    <dbReference type="NCBI Taxonomy" id="979702"/>
    <lineage>
        <taxon>Eukaryota</taxon>
        <taxon>Fungi</taxon>
        <taxon>Fungi incertae sedis</taxon>
        <taxon>Mucoromycota</taxon>
        <taxon>Mortierellomycotina</taxon>
        <taxon>Mortierellomycetes</taxon>
        <taxon>Mortierellales</taxon>
        <taxon>Mortierellaceae</taxon>
        <taxon>Dissophora</taxon>
    </lineage>
</organism>
<evidence type="ECO:0000313" key="3">
    <source>
        <dbReference type="Proteomes" id="UP000738325"/>
    </source>
</evidence>
<accession>A0A9P6V0N8</accession>
<proteinExistence type="predicted"/>